<dbReference type="GO" id="GO:0055085">
    <property type="term" value="P:transmembrane transport"/>
    <property type="evidence" value="ECO:0007669"/>
    <property type="project" value="TreeGrafter"/>
</dbReference>
<keyword evidence="5 6" id="KW-0472">Membrane</keyword>
<evidence type="ECO:0000256" key="6">
    <source>
        <dbReference type="SAM" id="Phobius"/>
    </source>
</evidence>
<dbReference type="GO" id="GO:0016020">
    <property type="term" value="C:membrane"/>
    <property type="evidence" value="ECO:0007669"/>
    <property type="project" value="UniProtKB-SubCell"/>
</dbReference>
<comment type="subcellular location">
    <subcellularLocation>
        <location evidence="1">Membrane</location>
        <topology evidence="1">Multi-pass membrane protein</topology>
    </subcellularLocation>
</comment>
<gene>
    <name evidence="7" type="primary">tqsA</name>
    <name evidence="7" type="ORF">AW08_00266</name>
</gene>
<feature type="transmembrane region" description="Helical" evidence="6">
    <location>
        <begin position="31"/>
        <end position="52"/>
    </location>
</feature>
<feature type="transmembrane region" description="Helical" evidence="6">
    <location>
        <begin position="204"/>
        <end position="231"/>
    </location>
</feature>
<dbReference type="AlphaFoldDB" id="A0A011MIL5"/>
<dbReference type="EMBL" id="JFAX01000001">
    <property type="protein sequence ID" value="EXI69773.1"/>
    <property type="molecule type" value="Genomic_DNA"/>
</dbReference>
<evidence type="ECO:0000256" key="1">
    <source>
        <dbReference type="ARBA" id="ARBA00004141"/>
    </source>
</evidence>
<comment type="similarity">
    <text evidence="2">Belongs to the autoinducer-2 exporter (AI-2E) (TC 2.A.86) family.</text>
</comment>
<feature type="transmembrane region" description="Helical" evidence="6">
    <location>
        <begin position="6"/>
        <end position="24"/>
    </location>
</feature>
<comment type="caution">
    <text evidence="7">The sequence shown here is derived from an EMBL/GenBank/DDBJ whole genome shotgun (WGS) entry which is preliminary data.</text>
</comment>
<reference evidence="7" key="1">
    <citation type="submission" date="2014-02" db="EMBL/GenBank/DDBJ databases">
        <title>Expanding our view of genomic diversity in Candidatus Accumulibacter clades.</title>
        <authorList>
            <person name="Skennerton C.T."/>
            <person name="Barr J.J."/>
            <person name="Slater F.R."/>
            <person name="Bond P.L."/>
            <person name="Tyson G.W."/>
        </authorList>
    </citation>
    <scope>NUCLEOTIDE SEQUENCE [LARGE SCALE GENOMIC DNA]</scope>
</reference>
<dbReference type="Proteomes" id="UP000020218">
    <property type="component" value="Unassembled WGS sequence"/>
</dbReference>
<feature type="transmembrane region" description="Helical" evidence="6">
    <location>
        <begin position="302"/>
        <end position="328"/>
    </location>
</feature>
<dbReference type="PANTHER" id="PTHR21716">
    <property type="entry name" value="TRANSMEMBRANE PROTEIN"/>
    <property type="match status" value="1"/>
</dbReference>
<organism evidence="7 8">
    <name type="scientific">Candidatus Accumulibacter adjunctus</name>
    <dbReference type="NCBI Taxonomy" id="1454001"/>
    <lineage>
        <taxon>Bacteria</taxon>
        <taxon>Pseudomonadati</taxon>
        <taxon>Pseudomonadota</taxon>
        <taxon>Betaproteobacteria</taxon>
        <taxon>Candidatus Accumulibacter</taxon>
    </lineage>
</organism>
<feature type="transmembrane region" description="Helical" evidence="6">
    <location>
        <begin position="135"/>
        <end position="162"/>
    </location>
</feature>
<sequence>MDRLQRFVHGTALMLLAGWLLYIGKDIFVPVFFGLFVVYVIVGLAQAMQGLPLLGRVLPLQARYALSVLVITLSLLVVVYLFLINKDRFLAIAPQYQQSLLAAIQRLAVLLRIEAEPTWSTLRQELLAQINIQRLLGSMLASVSSMIFSIIVVCLYATFLLAERRFFSRKIEKMSSDADRVARIRAITTDINKRIGSYLALKTLINLFLGAVSWGIMALAGLEFAAFWAVLIALLNYVPYIGSFLGVLFPGIMAIMQFPDANVVFWVLLGLVLAQFLIGNFLDPYLMGNSLNLSPFAILVSLAIWSELWGIAGAFLAVPITAVMVIIFSGFPSTRPIAVLLSRNGSL</sequence>
<keyword evidence="4 6" id="KW-1133">Transmembrane helix</keyword>
<proteinExistence type="inferred from homology"/>
<evidence type="ECO:0000256" key="2">
    <source>
        <dbReference type="ARBA" id="ARBA00009773"/>
    </source>
</evidence>
<evidence type="ECO:0000313" key="8">
    <source>
        <dbReference type="Proteomes" id="UP000020218"/>
    </source>
</evidence>
<dbReference type="Pfam" id="PF01594">
    <property type="entry name" value="AI-2E_transport"/>
    <property type="match status" value="1"/>
</dbReference>
<evidence type="ECO:0000313" key="7">
    <source>
        <dbReference type="EMBL" id="EXI69773.1"/>
    </source>
</evidence>
<keyword evidence="3 6" id="KW-0812">Transmembrane</keyword>
<dbReference type="PATRIC" id="fig|1454001.3.peg.98"/>
<dbReference type="InterPro" id="IPR002549">
    <property type="entry name" value="AI-2E-like"/>
</dbReference>
<accession>A0A011MIL5</accession>
<feature type="transmembrane region" description="Helical" evidence="6">
    <location>
        <begin position="237"/>
        <end position="256"/>
    </location>
</feature>
<name>A0A011MIL5_9PROT</name>
<dbReference type="STRING" id="1454001.AW08_00266"/>
<dbReference type="PANTHER" id="PTHR21716:SF64">
    <property type="entry name" value="AI-2 TRANSPORT PROTEIN TQSA"/>
    <property type="match status" value="1"/>
</dbReference>
<feature type="transmembrane region" description="Helical" evidence="6">
    <location>
        <begin position="263"/>
        <end position="282"/>
    </location>
</feature>
<protein>
    <submittedName>
        <fullName evidence="7">Transport of quorum-sensing signal protein</fullName>
    </submittedName>
</protein>
<feature type="transmembrane region" description="Helical" evidence="6">
    <location>
        <begin position="64"/>
        <end position="84"/>
    </location>
</feature>
<evidence type="ECO:0000256" key="5">
    <source>
        <dbReference type="ARBA" id="ARBA00023136"/>
    </source>
</evidence>
<keyword evidence="8" id="KW-1185">Reference proteome</keyword>
<evidence type="ECO:0000256" key="3">
    <source>
        <dbReference type="ARBA" id="ARBA00022692"/>
    </source>
</evidence>
<evidence type="ECO:0000256" key="4">
    <source>
        <dbReference type="ARBA" id="ARBA00022989"/>
    </source>
</evidence>